<organism evidence="4 5">
    <name type="scientific">Leptospira yanagawae serovar Saopaulo str. Sao Paulo = ATCC 700523</name>
    <dbReference type="NCBI Taxonomy" id="1249483"/>
    <lineage>
        <taxon>Bacteria</taxon>
        <taxon>Pseudomonadati</taxon>
        <taxon>Spirochaetota</taxon>
        <taxon>Spirochaetia</taxon>
        <taxon>Leptospirales</taxon>
        <taxon>Leptospiraceae</taxon>
        <taxon>Leptospira</taxon>
    </lineage>
</organism>
<dbReference type="GO" id="GO:0043856">
    <property type="term" value="F:anti-sigma factor antagonist activity"/>
    <property type="evidence" value="ECO:0007669"/>
    <property type="project" value="InterPro"/>
</dbReference>
<dbReference type="InterPro" id="IPR036513">
    <property type="entry name" value="STAS_dom_sf"/>
</dbReference>
<name>A0A5E8HI03_9LEPT</name>
<dbReference type="PANTHER" id="PTHR33495">
    <property type="entry name" value="ANTI-SIGMA FACTOR ANTAGONIST TM_1081-RELATED-RELATED"/>
    <property type="match status" value="1"/>
</dbReference>
<evidence type="ECO:0000256" key="2">
    <source>
        <dbReference type="RuleBase" id="RU003749"/>
    </source>
</evidence>
<dbReference type="STRING" id="1249483.LEP1GSC202_3683"/>
<evidence type="ECO:0000256" key="1">
    <source>
        <dbReference type="ARBA" id="ARBA00009013"/>
    </source>
</evidence>
<dbReference type="Proteomes" id="UP000013996">
    <property type="component" value="Unassembled WGS sequence"/>
</dbReference>
<dbReference type="NCBIfam" id="TIGR00377">
    <property type="entry name" value="ant_ant_sig"/>
    <property type="match status" value="1"/>
</dbReference>
<evidence type="ECO:0000259" key="3">
    <source>
        <dbReference type="PROSITE" id="PS50801"/>
    </source>
</evidence>
<protein>
    <recommendedName>
        <fullName evidence="2">Anti-sigma factor antagonist</fullName>
    </recommendedName>
</protein>
<gene>
    <name evidence="4" type="ORF">LEP1GSC202_3683</name>
</gene>
<dbReference type="Gene3D" id="3.30.750.24">
    <property type="entry name" value="STAS domain"/>
    <property type="match status" value="1"/>
</dbReference>
<accession>A0A5E8HI03</accession>
<dbReference type="InterPro" id="IPR003658">
    <property type="entry name" value="Anti-sigma_ant"/>
</dbReference>
<reference evidence="4 5" key="1">
    <citation type="submission" date="2013-04" db="EMBL/GenBank/DDBJ databases">
        <authorList>
            <person name="Harkins D.M."/>
            <person name="Durkin A.S."/>
            <person name="Brinkac L.M."/>
            <person name="Haft D.H."/>
            <person name="Selengut J.D."/>
            <person name="Sanka R."/>
            <person name="DePew J."/>
            <person name="Purushe J."/>
            <person name="Hartskeerl R.A."/>
            <person name="Ahmed A."/>
            <person name="van der Linden H."/>
            <person name="Goris M.G.A."/>
            <person name="Vinetz J.M."/>
            <person name="Sutton G.G."/>
            <person name="Nierman W.C."/>
            <person name="Fouts D.E."/>
        </authorList>
    </citation>
    <scope>NUCLEOTIDE SEQUENCE [LARGE SCALE GENOMIC DNA]</scope>
    <source>
        <strain evidence="4 5">Sao Paulo</strain>
    </source>
</reference>
<dbReference type="EMBL" id="AOGX02000008">
    <property type="protein sequence ID" value="EOQ90497.1"/>
    <property type="molecule type" value="Genomic_DNA"/>
</dbReference>
<proteinExistence type="inferred from homology"/>
<comment type="caution">
    <text evidence="4">The sequence shown here is derived from an EMBL/GenBank/DDBJ whole genome shotgun (WGS) entry which is preliminary data.</text>
</comment>
<dbReference type="PANTHER" id="PTHR33495:SF2">
    <property type="entry name" value="ANTI-SIGMA FACTOR ANTAGONIST TM_1081-RELATED"/>
    <property type="match status" value="1"/>
</dbReference>
<evidence type="ECO:0000313" key="5">
    <source>
        <dbReference type="Proteomes" id="UP000013996"/>
    </source>
</evidence>
<evidence type="ECO:0000313" key="4">
    <source>
        <dbReference type="EMBL" id="EOQ90497.1"/>
    </source>
</evidence>
<dbReference type="InterPro" id="IPR002645">
    <property type="entry name" value="STAS_dom"/>
</dbReference>
<dbReference type="SUPFAM" id="SSF52091">
    <property type="entry name" value="SpoIIaa-like"/>
    <property type="match status" value="1"/>
</dbReference>
<dbReference type="AlphaFoldDB" id="A0A5E8HI03"/>
<sequence>MFRIGGLVELKLNTTGKIKTIEIAGKFDIESTEEFESIFNKLIESSPNLVSIEMSRLDYIDSSGIGSLIKSLNSLKNKKGKLLLVGMKPMIQNVFKLAKLDMFFEIMSSNDFHLKYSNTDSDDSDIDDLLKRN</sequence>
<dbReference type="Pfam" id="PF01740">
    <property type="entry name" value="STAS"/>
    <property type="match status" value="1"/>
</dbReference>
<feature type="domain" description="STAS" evidence="3">
    <location>
        <begin position="8"/>
        <end position="100"/>
    </location>
</feature>
<comment type="similarity">
    <text evidence="1 2">Belongs to the anti-sigma-factor antagonist family.</text>
</comment>
<dbReference type="PROSITE" id="PS50801">
    <property type="entry name" value="STAS"/>
    <property type="match status" value="1"/>
</dbReference>
<dbReference type="CDD" id="cd07043">
    <property type="entry name" value="STAS_anti-anti-sigma_factors"/>
    <property type="match status" value="1"/>
</dbReference>